<dbReference type="GO" id="GO:0033389">
    <property type="term" value="P:putrescine biosynthetic process from arginine, via agmatine"/>
    <property type="evidence" value="ECO:0007669"/>
    <property type="project" value="TreeGrafter"/>
</dbReference>
<dbReference type="AlphaFoldDB" id="A0A1G9JS65"/>
<accession>A0A1G9JS65</accession>
<dbReference type="InterPro" id="IPR006035">
    <property type="entry name" value="Ureohydrolase"/>
</dbReference>
<proteinExistence type="predicted"/>
<evidence type="ECO:0000313" key="1">
    <source>
        <dbReference type="EMBL" id="SDL40378.1"/>
    </source>
</evidence>
<keyword evidence="3" id="KW-1185">Reference proteome</keyword>
<reference evidence="1 3" key="1">
    <citation type="submission" date="2016-10" db="EMBL/GenBank/DDBJ databases">
        <authorList>
            <person name="Varghese N."/>
            <person name="Submissions S."/>
        </authorList>
    </citation>
    <scope>NUCLEOTIDE SEQUENCE [LARGE SCALE GENOMIC DNA]</scope>
    <source>
        <strain evidence="1 3">NLAE-zl-C224</strain>
    </source>
</reference>
<dbReference type="SUPFAM" id="SSF52768">
    <property type="entry name" value="Arginase/deacetylase"/>
    <property type="match status" value="1"/>
</dbReference>
<dbReference type="Pfam" id="PF00491">
    <property type="entry name" value="Arginase"/>
    <property type="match status" value="1"/>
</dbReference>
<dbReference type="EMBL" id="FNGL01000029">
    <property type="protein sequence ID" value="SDL40378.1"/>
    <property type="molecule type" value="Genomic_DNA"/>
</dbReference>
<keyword evidence="2" id="KW-0378">Hydrolase</keyword>
<dbReference type="EMBL" id="UAWC01000023">
    <property type="protein sequence ID" value="SQB35121.1"/>
    <property type="molecule type" value="Genomic_DNA"/>
</dbReference>
<dbReference type="Gene3D" id="3.40.800.10">
    <property type="entry name" value="Ureohydrolase domain"/>
    <property type="match status" value="1"/>
</dbReference>
<dbReference type="Proteomes" id="UP000250223">
    <property type="component" value="Unassembled WGS sequence"/>
</dbReference>
<reference evidence="2 4" key="2">
    <citation type="submission" date="2018-06" db="EMBL/GenBank/DDBJ databases">
        <authorList>
            <consortium name="Pathogen Informatics"/>
            <person name="Doyle S."/>
        </authorList>
    </citation>
    <scope>NUCLEOTIDE SEQUENCE [LARGE SCALE GENOMIC DNA]</scope>
    <source>
        <strain evidence="2 4">NCTC13028</strain>
    </source>
</reference>
<evidence type="ECO:0000313" key="3">
    <source>
        <dbReference type="Proteomes" id="UP000198811"/>
    </source>
</evidence>
<protein>
    <submittedName>
        <fullName evidence="1">Arginase family protein</fullName>
    </submittedName>
    <submittedName>
        <fullName evidence="2">Arginase/agmatinase/formimionoglutamate hydrolase</fullName>
    </submittedName>
</protein>
<name>A0A1G9JS65_CLOCO</name>
<dbReference type="PANTHER" id="PTHR11358">
    <property type="entry name" value="ARGINASE/AGMATINASE"/>
    <property type="match status" value="1"/>
</dbReference>
<dbReference type="Proteomes" id="UP000198811">
    <property type="component" value="Unassembled WGS sequence"/>
</dbReference>
<dbReference type="InterPro" id="IPR023696">
    <property type="entry name" value="Ureohydrolase_dom_sf"/>
</dbReference>
<dbReference type="STRING" id="1494.SAMN05216497_1297"/>
<sequence>MGNKISILDFDNTYSIQTFYQHTDYEWVNLLDIKSASRYCEKKSLININRRLKKRKNRGITFIGNGNYHYVTYLLMREIKSPFTLVLFDNHTDMLKTFFDTLISCGSWVLKGLDELPMLKKVVILGARQDLVNVIPTCYNNIVSAFSKEKIGQGIEFNKYIKSEILTENVYISIDKDVLSESEAVTNWDQGNMKLSQLYNFIKCIFINKNICGIDACGEYHYSPTESFCRESVKAMEKNNKANLAILNMIRELNVSIL</sequence>
<dbReference type="OrthoDB" id="9805406at2"/>
<gene>
    <name evidence="2" type="primary">SpeB</name>
    <name evidence="2" type="ORF">NCTC13028_01736</name>
    <name evidence="1" type="ORF">SAMN05216497_1297</name>
</gene>
<evidence type="ECO:0000313" key="4">
    <source>
        <dbReference type="Proteomes" id="UP000250223"/>
    </source>
</evidence>
<dbReference type="RefSeq" id="WP_089867793.1">
    <property type="nucleotide sequence ID" value="NZ_FNGL01000029.1"/>
</dbReference>
<evidence type="ECO:0000313" key="2">
    <source>
        <dbReference type="EMBL" id="SQB35121.1"/>
    </source>
</evidence>
<dbReference type="GO" id="GO:0008783">
    <property type="term" value="F:agmatinase activity"/>
    <property type="evidence" value="ECO:0007669"/>
    <property type="project" value="TreeGrafter"/>
</dbReference>
<dbReference type="GO" id="GO:0046872">
    <property type="term" value="F:metal ion binding"/>
    <property type="evidence" value="ECO:0007669"/>
    <property type="project" value="InterPro"/>
</dbReference>
<dbReference type="PANTHER" id="PTHR11358:SF41">
    <property type="entry name" value="ARGINASE"/>
    <property type="match status" value="1"/>
</dbReference>
<organism evidence="2 4">
    <name type="scientific">Clostridium cochlearium</name>
    <dbReference type="NCBI Taxonomy" id="1494"/>
    <lineage>
        <taxon>Bacteria</taxon>
        <taxon>Bacillati</taxon>
        <taxon>Bacillota</taxon>
        <taxon>Clostridia</taxon>
        <taxon>Eubacteriales</taxon>
        <taxon>Clostridiaceae</taxon>
        <taxon>Clostridium</taxon>
    </lineage>
</organism>